<name>A0A8H6Z4M2_9AGAR</name>
<feature type="compositionally biased region" description="Basic and acidic residues" evidence="1">
    <location>
        <begin position="305"/>
        <end position="317"/>
    </location>
</feature>
<organism evidence="2 3">
    <name type="scientific">Mycena venus</name>
    <dbReference type="NCBI Taxonomy" id="2733690"/>
    <lineage>
        <taxon>Eukaryota</taxon>
        <taxon>Fungi</taxon>
        <taxon>Dikarya</taxon>
        <taxon>Basidiomycota</taxon>
        <taxon>Agaricomycotina</taxon>
        <taxon>Agaricomycetes</taxon>
        <taxon>Agaricomycetidae</taxon>
        <taxon>Agaricales</taxon>
        <taxon>Marasmiineae</taxon>
        <taxon>Mycenaceae</taxon>
        <taxon>Mycena</taxon>
    </lineage>
</organism>
<evidence type="ECO:0000256" key="1">
    <source>
        <dbReference type="SAM" id="MobiDB-lite"/>
    </source>
</evidence>
<protein>
    <submittedName>
        <fullName evidence="2">Uncharacterized protein</fullName>
    </submittedName>
</protein>
<comment type="caution">
    <text evidence="2">The sequence shown here is derived from an EMBL/GenBank/DDBJ whole genome shotgun (WGS) entry which is preliminary data.</text>
</comment>
<dbReference type="AlphaFoldDB" id="A0A8H6Z4M2"/>
<evidence type="ECO:0000313" key="2">
    <source>
        <dbReference type="EMBL" id="KAF7372483.1"/>
    </source>
</evidence>
<proteinExistence type="predicted"/>
<keyword evidence="3" id="KW-1185">Reference proteome</keyword>
<accession>A0A8H6Z4M2</accession>
<evidence type="ECO:0000313" key="3">
    <source>
        <dbReference type="Proteomes" id="UP000620124"/>
    </source>
</evidence>
<feature type="compositionally biased region" description="Polar residues" evidence="1">
    <location>
        <begin position="340"/>
        <end position="356"/>
    </location>
</feature>
<feature type="compositionally biased region" description="Acidic residues" evidence="1">
    <location>
        <begin position="328"/>
        <end position="338"/>
    </location>
</feature>
<reference evidence="2" key="1">
    <citation type="submission" date="2020-05" db="EMBL/GenBank/DDBJ databases">
        <title>Mycena genomes resolve the evolution of fungal bioluminescence.</title>
        <authorList>
            <person name="Tsai I.J."/>
        </authorList>
    </citation>
    <scope>NUCLEOTIDE SEQUENCE</scope>
    <source>
        <strain evidence="2">CCC161011</strain>
    </source>
</reference>
<dbReference type="Proteomes" id="UP000620124">
    <property type="component" value="Unassembled WGS sequence"/>
</dbReference>
<dbReference type="EMBL" id="JACAZI010000001">
    <property type="protein sequence ID" value="KAF7372483.1"/>
    <property type="molecule type" value="Genomic_DNA"/>
</dbReference>
<sequence>MSQLPLYLKAQENQNKVPLERFWKQNAREFFKRFLAEDILKSTPPYTPEQVALMGQATAVTRKRLKAWMRYRERPNVAASMARRSQPSLLRLLAPKLYGPQIKEAVIERGYNELTEEADRAAAAADAGGAPGMTSSMGVMLTEEEEEGADLRDILLAANKRSQLRSVHMGLWQGTARALWKNESPEVVAEVEKATEEANAQRSIGNPENDEEMMPVAYQHGIDQIGAVFAKVHEIVKARTGWYGFTILGGPMPRRDGQISTKTICFGETENGNNFSASSTDFDASVKVPFQSWLKMAFPHEVRDTRALPTNDDKALEQPEGLITLDPTPEDDDNDEDLSPASTRPKSMPKTANPSTSVMVPVTIPAASATSGVATPVPVVRPTTVVIPTPTDAAVADTPPFLAAPLLLNVPPTPPSPTAVPEFTPPAGFDEIMEEYSEDFANPFDYDRAAAEVWRRSGGLTNLMEGDASASFAGGVGRLLNSRGHTLDASRRVLRPISSADQAG</sequence>
<feature type="region of interest" description="Disordered" evidence="1">
    <location>
        <begin position="305"/>
        <end position="356"/>
    </location>
</feature>
<dbReference type="OrthoDB" id="3047548at2759"/>
<gene>
    <name evidence="2" type="ORF">MVEN_00110000</name>
</gene>